<organism evidence="3">
    <name type="scientific">Wolinella succinogenes (strain ATCC 29543 / DSM 1740 / CCUG 13145 / JCM 31913 / LMG 7466 / NCTC 11488 / FDC 602W)</name>
    <name type="common">Vibrio succinogenes</name>
    <dbReference type="NCBI Taxonomy" id="273121"/>
    <lineage>
        <taxon>Bacteria</taxon>
        <taxon>Pseudomonadati</taxon>
        <taxon>Campylobacterota</taxon>
        <taxon>Epsilonproteobacteria</taxon>
        <taxon>Campylobacterales</taxon>
        <taxon>Helicobacteraceae</taxon>
        <taxon>Wolinella</taxon>
    </lineage>
</organism>
<dbReference type="EMBL" id="BX571660">
    <property type="protein sequence ID" value="CAE10475.1"/>
    <property type="molecule type" value="Genomic_DNA"/>
</dbReference>
<evidence type="ECO:0000256" key="1">
    <source>
        <dbReference type="SAM" id="SignalP"/>
    </source>
</evidence>
<dbReference type="HOGENOM" id="CLU_148087_1_0_7"/>
<reference evidence="2 3" key="1">
    <citation type="journal article" date="2003" name="Proc. Natl. Acad. Sci. U.S.A.">
        <title>Complete genome sequence and analysis of Wolinella succinogenes.</title>
        <authorList>
            <person name="Baar C."/>
            <person name="Eppinger M."/>
            <person name="Raddatz G."/>
            <person name="Simon JM."/>
            <person name="Lanz C."/>
            <person name="Klimmek O."/>
            <person name="Nandakumar R."/>
            <person name="Gross R."/>
            <person name="Rosinus A."/>
            <person name="Keller H."/>
            <person name="Jagtap P."/>
            <person name="Linke B."/>
            <person name="Meyer F."/>
            <person name="Lederer H."/>
            <person name="Schuster S.C."/>
        </authorList>
    </citation>
    <scope>NUCLEOTIDE SEQUENCE [LARGE SCALE GENOMIC DNA]</scope>
    <source>
        <strain evidence="3">ATCC 29543 / DSM 1740 / CCUG 13145 / JCM 31913 / LMG 7466 / NCTC 11488 / FDC 602W</strain>
    </source>
</reference>
<dbReference type="Gene3D" id="2.60.40.10">
    <property type="entry name" value="Immunoglobulins"/>
    <property type="match status" value="1"/>
</dbReference>
<name>Q7MRE7_WOLSU</name>
<sequence>MKSSLGIALLGLFLAGESLLAHTALMNCFDNGDKSVSCEAGFSDGSSAAGATLKVIQGGKVVQEMKLDKNSEATFKKPDGEYVVVFDGGEGHFVEIKSQKILN</sequence>
<accession>Q7MRE7</accession>
<evidence type="ECO:0000313" key="2">
    <source>
        <dbReference type="EMBL" id="CAE10475.1"/>
    </source>
</evidence>
<keyword evidence="1" id="KW-0732">Signal</keyword>
<gene>
    <name evidence="2" type="ordered locus">WS1411</name>
</gene>
<dbReference type="eggNOG" id="ENOG5032Z13">
    <property type="taxonomic scope" value="Bacteria"/>
</dbReference>
<dbReference type="RefSeq" id="WP_011139260.1">
    <property type="nucleotide sequence ID" value="NC_005090.1"/>
</dbReference>
<keyword evidence="3" id="KW-1185">Reference proteome</keyword>
<dbReference type="AlphaFoldDB" id="Q7MRE7"/>
<proteinExistence type="predicted"/>
<dbReference type="KEGG" id="wsu:WS1411"/>
<feature type="chain" id="PRO_5004290074" evidence="1">
    <location>
        <begin position="24"/>
        <end position="103"/>
    </location>
</feature>
<dbReference type="STRING" id="273121.WS1411"/>
<evidence type="ECO:0000313" key="3">
    <source>
        <dbReference type="Proteomes" id="UP000000422"/>
    </source>
</evidence>
<dbReference type="InterPro" id="IPR013783">
    <property type="entry name" value="Ig-like_fold"/>
</dbReference>
<feature type="signal peptide" evidence="1">
    <location>
        <begin position="1"/>
        <end position="23"/>
    </location>
</feature>
<dbReference type="Proteomes" id="UP000000422">
    <property type="component" value="Chromosome"/>
</dbReference>
<protein>
    <submittedName>
        <fullName evidence="2">Uncharacterized protein</fullName>
    </submittedName>
</protein>